<keyword evidence="12 14" id="KW-0520">NAD</keyword>
<dbReference type="NCBIfam" id="TIGR00169">
    <property type="entry name" value="leuB"/>
    <property type="match status" value="1"/>
</dbReference>
<name>A0A7R9YEK0_9STRA</name>
<organism evidence="16">
    <name type="scientific">Pinguiococcus pyrenoidosus</name>
    <dbReference type="NCBI Taxonomy" id="172671"/>
    <lineage>
        <taxon>Eukaryota</taxon>
        <taxon>Sar</taxon>
        <taxon>Stramenopiles</taxon>
        <taxon>Ochrophyta</taxon>
        <taxon>Pinguiophyceae</taxon>
        <taxon>Pinguiochrysidales</taxon>
        <taxon>Pinguiochrysidaceae</taxon>
        <taxon>Pinguiococcus</taxon>
    </lineage>
</organism>
<comment type="subcellular location">
    <subcellularLocation>
        <location evidence="2">Cytoplasm</location>
    </subcellularLocation>
</comment>
<evidence type="ECO:0000256" key="13">
    <source>
        <dbReference type="ARBA" id="ARBA00023304"/>
    </source>
</evidence>
<accession>A0A7R9YEK0</accession>
<keyword evidence="13 14" id="KW-0100">Branched-chain amino acid biosynthesis</keyword>
<dbReference type="EC" id="1.1.1.85" evidence="5 14"/>
<evidence type="ECO:0000256" key="3">
    <source>
        <dbReference type="ARBA" id="ARBA00008319"/>
    </source>
</evidence>
<evidence type="ECO:0000256" key="11">
    <source>
        <dbReference type="ARBA" id="ARBA00023002"/>
    </source>
</evidence>
<dbReference type="SUPFAM" id="SSF53659">
    <property type="entry name" value="Isocitrate/Isopropylmalate dehydrogenase-like"/>
    <property type="match status" value="1"/>
</dbReference>
<dbReference type="PANTHER" id="PTHR42979:SF1">
    <property type="entry name" value="3-ISOPROPYLMALATE DEHYDROGENASE"/>
    <property type="match status" value="1"/>
</dbReference>
<evidence type="ECO:0000256" key="7">
    <source>
        <dbReference type="ARBA" id="ARBA00022490"/>
    </source>
</evidence>
<dbReference type="AlphaFoldDB" id="A0A7R9YEK0"/>
<evidence type="ECO:0000259" key="15">
    <source>
        <dbReference type="SMART" id="SM01329"/>
    </source>
</evidence>
<comment type="pathway">
    <text evidence="14">Amino-acid biosynthesis; L-leucine biosynthesis; L-leucine from 3-methyl-2-oxobutanoate: step 3/4.</text>
</comment>
<comment type="cofactor">
    <cofactor evidence="14">
        <name>Mg(2+)</name>
        <dbReference type="ChEBI" id="CHEBI:18420"/>
    </cofactor>
    <cofactor evidence="14">
        <name>Mn(2+)</name>
        <dbReference type="ChEBI" id="CHEBI:29035"/>
    </cofactor>
    <text evidence="14">Binds 1 Mg(2+) or Mn(2+) ion per subunit.</text>
</comment>
<gene>
    <name evidence="16" type="ORF">PPYR1160_LOCUS12846</name>
</gene>
<evidence type="ECO:0000256" key="8">
    <source>
        <dbReference type="ARBA" id="ARBA00022605"/>
    </source>
</evidence>
<evidence type="ECO:0000256" key="4">
    <source>
        <dbReference type="ARBA" id="ARBA00011738"/>
    </source>
</evidence>
<reference evidence="16" key="1">
    <citation type="submission" date="2021-01" db="EMBL/GenBank/DDBJ databases">
        <authorList>
            <person name="Corre E."/>
            <person name="Pelletier E."/>
            <person name="Niang G."/>
            <person name="Scheremetjew M."/>
            <person name="Finn R."/>
            <person name="Kale V."/>
            <person name="Holt S."/>
            <person name="Cochrane G."/>
            <person name="Meng A."/>
            <person name="Brown T."/>
            <person name="Cohen L."/>
        </authorList>
    </citation>
    <scope>NUCLEOTIDE SEQUENCE</scope>
    <source>
        <strain evidence="16">CCMP2078</strain>
    </source>
</reference>
<dbReference type="SMART" id="SM01329">
    <property type="entry name" value="Iso_dh"/>
    <property type="match status" value="1"/>
</dbReference>
<dbReference type="EMBL" id="HBEA01016850">
    <property type="protein sequence ID" value="CAD8263344.1"/>
    <property type="molecule type" value="Transcribed_RNA"/>
</dbReference>
<evidence type="ECO:0000256" key="12">
    <source>
        <dbReference type="ARBA" id="ARBA00023027"/>
    </source>
</evidence>
<sequence length="404" mass="43663">MRAVIGQLVMLVASVRALRRPLRRSTLAMKTEAKSQYNIVLLPGDGIGPEITKVTVSVLEAVGEKTGVSFDFSYGDIGGIALDNHDNPFPDETLEKCRNADSVLLACIGGYKWDNNPRDKRPETGLLKMREALGLFANLRPAKVIPALIGASTLKPEVVDGVDIMVVRELTGDVYFGKPKGIEMRDGERVGFDNMIYSESEIDRIARVAFDIARARSGRVVSIDKANVLDVSQLWREVVTKVRDDAAPDIELSHMYVDNAAMQLIRYPKQFDTIVCGNIFGDILSDEASMLVGSLGMLPSASLGDPSRPGVFEPCHGSAPDIAGQDKANPLAMILSAAMMLKYDLSQPDLAQMIETAVEQVLDNGIRTADIASLDQDVVGCTEMGKAVVDIIGKMPSTVPAVAQ</sequence>
<dbReference type="GO" id="GO:0000287">
    <property type="term" value="F:magnesium ion binding"/>
    <property type="evidence" value="ECO:0007669"/>
    <property type="project" value="InterPro"/>
</dbReference>
<dbReference type="GO" id="GO:0009098">
    <property type="term" value="P:L-leucine biosynthetic process"/>
    <property type="evidence" value="ECO:0007669"/>
    <property type="project" value="UniProtKB-UniPathway"/>
</dbReference>
<dbReference type="Gene3D" id="3.40.718.10">
    <property type="entry name" value="Isopropylmalate Dehydrogenase"/>
    <property type="match status" value="1"/>
</dbReference>
<evidence type="ECO:0000256" key="2">
    <source>
        <dbReference type="ARBA" id="ARBA00004496"/>
    </source>
</evidence>
<evidence type="ECO:0000256" key="14">
    <source>
        <dbReference type="RuleBase" id="RU004445"/>
    </source>
</evidence>
<dbReference type="FunFam" id="3.40.718.10:FF:000028">
    <property type="entry name" value="3-isopropylmalate dehydrogenase"/>
    <property type="match status" value="1"/>
</dbReference>
<keyword evidence="8" id="KW-0028">Amino-acid biosynthesis</keyword>
<dbReference type="GO" id="GO:0051287">
    <property type="term" value="F:NAD binding"/>
    <property type="evidence" value="ECO:0007669"/>
    <property type="project" value="InterPro"/>
</dbReference>
<dbReference type="GO" id="GO:0003862">
    <property type="term" value="F:3-isopropylmalate dehydrogenase activity"/>
    <property type="evidence" value="ECO:0007669"/>
    <property type="project" value="UniProtKB-EC"/>
</dbReference>
<keyword evidence="11" id="KW-0560">Oxidoreductase</keyword>
<feature type="domain" description="Isopropylmalate dehydrogenase-like" evidence="15">
    <location>
        <begin position="38"/>
        <end position="388"/>
    </location>
</feature>
<dbReference type="HAMAP" id="MF_01033">
    <property type="entry name" value="LeuB_type1"/>
    <property type="match status" value="1"/>
</dbReference>
<evidence type="ECO:0000256" key="6">
    <source>
        <dbReference type="ARBA" id="ARBA00022430"/>
    </source>
</evidence>
<evidence type="ECO:0000256" key="9">
    <source>
        <dbReference type="ARBA" id="ARBA00022723"/>
    </source>
</evidence>
<dbReference type="InterPro" id="IPR004429">
    <property type="entry name" value="Isopropylmalate_DH"/>
</dbReference>
<evidence type="ECO:0000256" key="10">
    <source>
        <dbReference type="ARBA" id="ARBA00022842"/>
    </source>
</evidence>
<protein>
    <recommendedName>
        <fullName evidence="5 14">3-isopropylmalate dehydrogenase</fullName>
        <ecNumber evidence="5 14">1.1.1.85</ecNumber>
    </recommendedName>
</protein>
<evidence type="ECO:0000256" key="5">
    <source>
        <dbReference type="ARBA" id="ARBA00013101"/>
    </source>
</evidence>
<keyword evidence="10" id="KW-0460">Magnesium</keyword>
<keyword evidence="9 14" id="KW-0479">Metal-binding</keyword>
<evidence type="ECO:0000256" key="1">
    <source>
        <dbReference type="ARBA" id="ARBA00001936"/>
    </source>
</evidence>
<keyword evidence="6 14" id="KW-0432">Leucine biosynthesis</keyword>
<comment type="catalytic activity">
    <reaction evidence="14">
        <text>(2R,3S)-3-isopropylmalate + NAD(+) = 4-methyl-2-oxopentanoate + CO2 + NADH</text>
        <dbReference type="Rhea" id="RHEA:32271"/>
        <dbReference type="ChEBI" id="CHEBI:16526"/>
        <dbReference type="ChEBI" id="CHEBI:17865"/>
        <dbReference type="ChEBI" id="CHEBI:35121"/>
        <dbReference type="ChEBI" id="CHEBI:57540"/>
        <dbReference type="ChEBI" id="CHEBI:57945"/>
        <dbReference type="EC" id="1.1.1.85"/>
    </reaction>
</comment>
<dbReference type="InterPro" id="IPR019818">
    <property type="entry name" value="IsoCit/isopropylmalate_DH_CS"/>
</dbReference>
<dbReference type="InterPro" id="IPR024084">
    <property type="entry name" value="IsoPropMal-DH-like_dom"/>
</dbReference>
<dbReference type="GO" id="GO:0005829">
    <property type="term" value="C:cytosol"/>
    <property type="evidence" value="ECO:0007669"/>
    <property type="project" value="TreeGrafter"/>
</dbReference>
<dbReference type="PROSITE" id="PS00470">
    <property type="entry name" value="IDH_IMDH"/>
    <property type="match status" value="1"/>
</dbReference>
<dbReference type="UniPathway" id="UPA00048">
    <property type="reaction ID" value="UER00072"/>
</dbReference>
<comment type="subunit">
    <text evidence="4 14">Homodimer.</text>
</comment>
<comment type="cofactor">
    <cofactor evidence="1">
        <name>Mn(2+)</name>
        <dbReference type="ChEBI" id="CHEBI:29035"/>
    </cofactor>
</comment>
<comment type="similarity">
    <text evidence="3">Belongs to the isocitrate and isopropylmalate dehydrogenases family. LeuB type 1 subfamily.</text>
</comment>
<dbReference type="Pfam" id="PF00180">
    <property type="entry name" value="Iso_dh"/>
    <property type="match status" value="1"/>
</dbReference>
<proteinExistence type="inferred from homology"/>
<evidence type="ECO:0000313" key="16">
    <source>
        <dbReference type="EMBL" id="CAD8263344.1"/>
    </source>
</evidence>
<dbReference type="PANTHER" id="PTHR42979">
    <property type="entry name" value="3-ISOPROPYLMALATE DEHYDROGENASE"/>
    <property type="match status" value="1"/>
</dbReference>
<comment type="function">
    <text evidence="14">Catalyzes the oxidation of 3-carboxy-2-hydroxy-4-methylpentanoate (3-isopropylmalate) to 3-carboxy-4-methyl-2-oxopentanoate. The product decarboxylates to 4-methyl-2 oxopentanoate.</text>
</comment>
<keyword evidence="7" id="KW-0963">Cytoplasm</keyword>